<evidence type="ECO:0000256" key="6">
    <source>
        <dbReference type="ARBA" id="ARBA00023040"/>
    </source>
</evidence>
<feature type="compositionally biased region" description="Low complexity" evidence="10">
    <location>
        <begin position="297"/>
        <end position="306"/>
    </location>
</feature>
<comment type="subcellular location">
    <subcellularLocation>
        <location evidence="1">Cell membrane</location>
        <topology evidence="1">Multi-pass membrane protein</topology>
    </subcellularLocation>
</comment>
<keyword evidence="7 11" id="KW-0472">Membrane</keyword>
<keyword evidence="4 11" id="KW-0812">Transmembrane</keyword>
<evidence type="ECO:0000256" key="2">
    <source>
        <dbReference type="ARBA" id="ARBA00010663"/>
    </source>
</evidence>
<evidence type="ECO:0000313" key="13">
    <source>
        <dbReference type="EnsemblMetazoa" id="AALFPA23_021067.P31073"/>
    </source>
</evidence>
<evidence type="ECO:0000256" key="8">
    <source>
        <dbReference type="ARBA" id="ARBA00023170"/>
    </source>
</evidence>
<evidence type="ECO:0000256" key="5">
    <source>
        <dbReference type="ARBA" id="ARBA00022989"/>
    </source>
</evidence>
<evidence type="ECO:0000313" key="14">
    <source>
        <dbReference type="Proteomes" id="UP000069940"/>
    </source>
</evidence>
<sequence>MYSTVMTKRYHNGKTRTVCYMLWPDGRYPTSMADYIYNLVFLILTYGIPMLIMIVCYSLMGRELWGSRSIGEHTERQLESMKSKKKVVRMFIIVVTIFGICWLPYHLFFVYAYHNNQMTSSSYVQQLYLGFYWLAMSNAMVNPIIYYWMNSRFRIYFQDIICFCCLQFLNARMKDGMPQGVLLHKNSNSEPGRYRSYRQRSLSVRWRPQYHSTEEYRMRLAAPTAVLNHQHHQHRNIQRGMVSVVNVVENANGKPASTLDGLHQTTDISELPTAVNYHLPRCSGSQDSHSQSRLKEQQQQQHSSSSHSHEYS</sequence>
<dbReference type="InterPro" id="IPR017452">
    <property type="entry name" value="GPCR_Rhodpsn_7TM"/>
</dbReference>
<feature type="domain" description="G-protein coupled receptors family 1 profile" evidence="12">
    <location>
        <begin position="1"/>
        <end position="146"/>
    </location>
</feature>
<dbReference type="Gene3D" id="1.20.1070.10">
    <property type="entry name" value="Rhodopsin 7-helix transmembrane proteins"/>
    <property type="match status" value="1"/>
</dbReference>
<evidence type="ECO:0000256" key="4">
    <source>
        <dbReference type="ARBA" id="ARBA00022692"/>
    </source>
</evidence>
<name>A0ABM1ZRP9_AEDAL</name>
<feature type="region of interest" description="Disordered" evidence="10">
    <location>
        <begin position="278"/>
        <end position="312"/>
    </location>
</feature>
<dbReference type="PROSITE" id="PS50262">
    <property type="entry name" value="G_PROTEIN_RECEP_F1_2"/>
    <property type="match status" value="1"/>
</dbReference>
<dbReference type="PANTHER" id="PTHR46925:SF2">
    <property type="entry name" value="G-PROTEIN COUPLED RECEPTOR TKR-1-RELATED"/>
    <property type="match status" value="1"/>
</dbReference>
<dbReference type="InterPro" id="IPR001681">
    <property type="entry name" value="Neurokn_rcpt"/>
</dbReference>
<comment type="similarity">
    <text evidence="2">Belongs to the G-protein coupled receptor 1 family.</text>
</comment>
<keyword evidence="9" id="KW-0807">Transducer</keyword>
<dbReference type="Pfam" id="PF00001">
    <property type="entry name" value="7tm_1"/>
    <property type="match status" value="1"/>
</dbReference>
<dbReference type="SUPFAM" id="SSF81321">
    <property type="entry name" value="Family A G protein-coupled receptor-like"/>
    <property type="match status" value="1"/>
</dbReference>
<keyword evidence="8" id="KW-0675">Receptor</keyword>
<dbReference type="GeneID" id="109622760"/>
<dbReference type="EnsemblMetazoa" id="AALFPA23_021067.R31073">
    <property type="protein sequence ID" value="AALFPA23_021067.P31073"/>
    <property type="gene ID" value="AALFPA23_021067"/>
</dbReference>
<dbReference type="PRINTS" id="PR00237">
    <property type="entry name" value="GPCRRHODOPSN"/>
</dbReference>
<evidence type="ECO:0000256" key="3">
    <source>
        <dbReference type="ARBA" id="ARBA00022475"/>
    </source>
</evidence>
<dbReference type="InterPro" id="IPR000276">
    <property type="entry name" value="GPCR_Rhodpsn"/>
</dbReference>
<dbReference type="RefSeq" id="XP_062702612.1">
    <property type="nucleotide sequence ID" value="XM_062846628.1"/>
</dbReference>
<feature type="transmembrane region" description="Helical" evidence="11">
    <location>
        <begin position="90"/>
        <end position="111"/>
    </location>
</feature>
<protein>
    <recommendedName>
        <fullName evidence="12">G-protein coupled receptors family 1 profile domain-containing protein</fullName>
    </recommendedName>
</protein>
<evidence type="ECO:0000256" key="9">
    <source>
        <dbReference type="ARBA" id="ARBA00023224"/>
    </source>
</evidence>
<reference evidence="14" key="1">
    <citation type="journal article" date="2015" name="Proc. Natl. Acad. Sci. U.S.A.">
        <title>Genome sequence of the Asian Tiger mosquito, Aedes albopictus, reveals insights into its biology, genetics, and evolution.</title>
        <authorList>
            <person name="Chen X.G."/>
            <person name="Jiang X."/>
            <person name="Gu J."/>
            <person name="Xu M."/>
            <person name="Wu Y."/>
            <person name="Deng Y."/>
            <person name="Zhang C."/>
            <person name="Bonizzoni M."/>
            <person name="Dermauw W."/>
            <person name="Vontas J."/>
            <person name="Armbruster P."/>
            <person name="Huang X."/>
            <person name="Yang Y."/>
            <person name="Zhang H."/>
            <person name="He W."/>
            <person name="Peng H."/>
            <person name="Liu Y."/>
            <person name="Wu K."/>
            <person name="Chen J."/>
            <person name="Lirakis M."/>
            <person name="Topalis P."/>
            <person name="Van Leeuwen T."/>
            <person name="Hall A.B."/>
            <person name="Jiang X."/>
            <person name="Thorpe C."/>
            <person name="Mueller R.L."/>
            <person name="Sun C."/>
            <person name="Waterhouse R.M."/>
            <person name="Yan G."/>
            <person name="Tu Z.J."/>
            <person name="Fang X."/>
            <person name="James A.A."/>
        </authorList>
    </citation>
    <scope>NUCLEOTIDE SEQUENCE [LARGE SCALE GENOMIC DNA]</scope>
    <source>
        <strain evidence="14">Foshan</strain>
    </source>
</reference>
<accession>A0ABM1ZRP9</accession>
<reference evidence="13" key="2">
    <citation type="submission" date="2025-05" db="UniProtKB">
        <authorList>
            <consortium name="EnsemblMetazoa"/>
        </authorList>
    </citation>
    <scope>IDENTIFICATION</scope>
    <source>
        <strain evidence="13">Foshan</strain>
    </source>
</reference>
<proteinExistence type="inferred from homology"/>
<dbReference type="Proteomes" id="UP000069940">
    <property type="component" value="Unassembled WGS sequence"/>
</dbReference>
<evidence type="ECO:0000256" key="11">
    <source>
        <dbReference type="SAM" id="Phobius"/>
    </source>
</evidence>
<keyword evidence="6" id="KW-0297">G-protein coupled receptor</keyword>
<dbReference type="PANTHER" id="PTHR46925">
    <property type="entry name" value="G-PROTEIN COUPLED RECEPTOR TKR-1-RELATED"/>
    <property type="match status" value="1"/>
</dbReference>
<keyword evidence="3" id="KW-1003">Cell membrane</keyword>
<keyword evidence="14" id="KW-1185">Reference proteome</keyword>
<keyword evidence="5 11" id="KW-1133">Transmembrane helix</keyword>
<feature type="transmembrane region" description="Helical" evidence="11">
    <location>
        <begin position="131"/>
        <end position="149"/>
    </location>
</feature>
<evidence type="ECO:0000256" key="10">
    <source>
        <dbReference type="SAM" id="MobiDB-lite"/>
    </source>
</evidence>
<evidence type="ECO:0000259" key="12">
    <source>
        <dbReference type="PROSITE" id="PS50262"/>
    </source>
</evidence>
<evidence type="ECO:0000256" key="7">
    <source>
        <dbReference type="ARBA" id="ARBA00023136"/>
    </source>
</evidence>
<evidence type="ECO:0000256" key="1">
    <source>
        <dbReference type="ARBA" id="ARBA00004651"/>
    </source>
</evidence>
<organism evidence="13 14">
    <name type="scientific">Aedes albopictus</name>
    <name type="common">Asian tiger mosquito</name>
    <name type="synonym">Stegomyia albopicta</name>
    <dbReference type="NCBI Taxonomy" id="7160"/>
    <lineage>
        <taxon>Eukaryota</taxon>
        <taxon>Metazoa</taxon>
        <taxon>Ecdysozoa</taxon>
        <taxon>Arthropoda</taxon>
        <taxon>Hexapoda</taxon>
        <taxon>Insecta</taxon>
        <taxon>Pterygota</taxon>
        <taxon>Neoptera</taxon>
        <taxon>Endopterygota</taxon>
        <taxon>Diptera</taxon>
        <taxon>Nematocera</taxon>
        <taxon>Culicoidea</taxon>
        <taxon>Culicidae</taxon>
        <taxon>Culicinae</taxon>
        <taxon>Aedini</taxon>
        <taxon>Aedes</taxon>
        <taxon>Stegomyia</taxon>
    </lineage>
</organism>
<feature type="transmembrane region" description="Helical" evidence="11">
    <location>
        <begin position="35"/>
        <end position="60"/>
    </location>
</feature>